<proteinExistence type="predicted"/>
<evidence type="ECO:0000313" key="2">
    <source>
        <dbReference type="EMBL" id="PAF54949.1"/>
    </source>
</evidence>
<feature type="transmembrane region" description="Helical" evidence="1">
    <location>
        <begin position="72"/>
        <end position="93"/>
    </location>
</feature>
<evidence type="ECO:0000313" key="3">
    <source>
        <dbReference type="Proteomes" id="UP000217033"/>
    </source>
</evidence>
<sequence length="277" mass="32680">MNQNQLWINQIQSYFYIIAIVTLVGLHLLLYLWFWFWFIRRNEKIILTKTNLPQSFINLSYKRVYARHNNHVFLWTVALFILTIVIALFYALAVRASDNSDVLNIYFQHFGLFLPMGIGVTIVSIIVSLITSKILLMRKKVPDENAIIDLNLITEFADINPDEYEPFSNNLYFGARVFIFLWWLPAFYASTKIKDSISLAKIISNKSYDIQTRDQKLIQEMSYMTNYLWYNFVFFTKNFKLEVIKQTLATMLVEANKDKVLTLEDKSKEQIVDTTNK</sequence>
<keyword evidence="3" id="KW-1185">Reference proteome</keyword>
<evidence type="ECO:0000256" key="1">
    <source>
        <dbReference type="SAM" id="Phobius"/>
    </source>
</evidence>
<keyword evidence="1" id="KW-1133">Transmembrane helix</keyword>
<accession>A0ABX4H4Y4</accession>
<feature type="transmembrane region" description="Helical" evidence="1">
    <location>
        <begin position="105"/>
        <end position="130"/>
    </location>
</feature>
<protein>
    <submittedName>
        <fullName evidence="2">Uncharacterized protein</fullName>
    </submittedName>
</protein>
<gene>
    <name evidence="2" type="ORF">CJF60_04400</name>
</gene>
<keyword evidence="1" id="KW-0812">Transmembrane</keyword>
<dbReference type="RefSeq" id="WP_095279151.1">
    <property type="nucleotide sequence ID" value="NZ_FWXE01000004.1"/>
</dbReference>
<name>A0ABX4H4Y4_9BACT</name>
<keyword evidence="1" id="KW-0472">Membrane</keyword>
<dbReference type="Proteomes" id="UP000217033">
    <property type="component" value="Unassembled WGS sequence"/>
</dbReference>
<reference evidence="2" key="1">
    <citation type="submission" date="2017-08" db="EMBL/GenBank/DDBJ databases">
        <authorList>
            <person name="Alvarez-Ponce D."/>
            <person name="Weitzman C.L."/>
            <person name="Tillett R.L."/>
            <person name="Sandmeier F.C."/>
            <person name="Tracy C.R."/>
        </authorList>
    </citation>
    <scope>NUCLEOTIDE SEQUENCE [LARGE SCALE GENOMIC DNA]</scope>
    <source>
        <strain evidence="2">PS6</strain>
    </source>
</reference>
<dbReference type="EMBL" id="NQMN01000002">
    <property type="protein sequence ID" value="PAF54949.1"/>
    <property type="molecule type" value="Genomic_DNA"/>
</dbReference>
<organism evidence="2 3">
    <name type="scientific">Mycoplasmopsis agassizii</name>
    <dbReference type="NCBI Taxonomy" id="33922"/>
    <lineage>
        <taxon>Bacteria</taxon>
        <taxon>Bacillati</taxon>
        <taxon>Mycoplasmatota</taxon>
        <taxon>Mycoplasmoidales</taxon>
        <taxon>Metamycoplasmataceae</taxon>
        <taxon>Mycoplasmopsis</taxon>
    </lineage>
</organism>
<comment type="caution">
    <text evidence="2">The sequence shown here is derived from an EMBL/GenBank/DDBJ whole genome shotgun (WGS) entry which is preliminary data.</text>
</comment>
<feature type="transmembrane region" description="Helical" evidence="1">
    <location>
        <begin position="14"/>
        <end position="39"/>
    </location>
</feature>